<feature type="compositionally biased region" description="Low complexity" evidence="1">
    <location>
        <begin position="267"/>
        <end position="292"/>
    </location>
</feature>
<keyword evidence="2" id="KW-1185">Reference proteome</keyword>
<feature type="region of interest" description="Disordered" evidence="1">
    <location>
        <begin position="406"/>
        <end position="452"/>
    </location>
</feature>
<feature type="compositionally biased region" description="Polar residues" evidence="1">
    <location>
        <begin position="202"/>
        <end position="231"/>
    </location>
</feature>
<feature type="compositionally biased region" description="Pro residues" evidence="1">
    <location>
        <begin position="245"/>
        <end position="254"/>
    </location>
</feature>
<protein>
    <submittedName>
        <fullName evidence="3">Uncharacterized protein</fullName>
    </submittedName>
</protein>
<reference evidence="3" key="1">
    <citation type="submission" date="2022-11" db="UniProtKB">
        <authorList>
            <consortium name="WormBaseParasite"/>
        </authorList>
    </citation>
    <scope>IDENTIFICATION</scope>
</reference>
<accession>A0A914WXK3</accession>
<feature type="region of interest" description="Disordered" evidence="1">
    <location>
        <begin position="47"/>
        <end position="150"/>
    </location>
</feature>
<name>A0A914WXK3_9BILA</name>
<dbReference type="WBParaSite" id="PSAMB.scaffold5220size12287.g26139.t1">
    <property type="protein sequence ID" value="PSAMB.scaffold5220size12287.g26139.t1"/>
    <property type="gene ID" value="PSAMB.scaffold5220size12287.g26139"/>
</dbReference>
<feature type="compositionally biased region" description="Basic and acidic residues" evidence="1">
    <location>
        <begin position="133"/>
        <end position="150"/>
    </location>
</feature>
<evidence type="ECO:0000313" key="2">
    <source>
        <dbReference type="Proteomes" id="UP000887566"/>
    </source>
</evidence>
<proteinExistence type="predicted"/>
<dbReference type="Proteomes" id="UP000887566">
    <property type="component" value="Unplaced"/>
</dbReference>
<feature type="region of interest" description="Disordered" evidence="1">
    <location>
        <begin position="184"/>
        <end position="300"/>
    </location>
</feature>
<feature type="compositionally biased region" description="Low complexity" evidence="1">
    <location>
        <begin position="88"/>
        <end position="118"/>
    </location>
</feature>
<organism evidence="2 3">
    <name type="scientific">Plectus sambesii</name>
    <dbReference type="NCBI Taxonomy" id="2011161"/>
    <lineage>
        <taxon>Eukaryota</taxon>
        <taxon>Metazoa</taxon>
        <taxon>Ecdysozoa</taxon>
        <taxon>Nematoda</taxon>
        <taxon>Chromadorea</taxon>
        <taxon>Plectida</taxon>
        <taxon>Plectina</taxon>
        <taxon>Plectoidea</taxon>
        <taxon>Plectidae</taxon>
        <taxon>Plectus</taxon>
    </lineage>
</organism>
<sequence>MADPSMTATDGGDGGGSGGGVDDDDKIHQLSQPPTTAVVGKFVAAISASATPPNDSEVEASAKKMKKKTEGGGGDVKTIVLKNKNTWSSSAAGGSKRASPPSKKSTTAPTASVSATVSLGRPKKLIEQNVQLAREKEKEKDKEKDKETRAKMVIVTNEAAAPFASKPANQSFADKISRSFFDLTSSSSDRLQKWKSKLHTAGSGNRKSSITSADREPTASSQRPNDKSSSAVMERGGEKIRRQSSPPPTPPPAQPRLLHASRSTSNVLTSVTTAALATGDRGPPNGAGNAPPYRERKGSEPSVADFIPLYHRHSAVIAHHGGPNGPNGAANAASVLDARVMDHRTLKGCQEWTSARDIHQQSHYQNVIQPVEEYSLPPPARITPFSGVIPQNRDSLLLVVGKNPKSGKEDWENTAGVRLQQRRRSLPTGSSRLSSRARSRRHTHRRRGRRVHQQPIKIARLLPHIVRIGVGVGQHTTQKKFASFADIFWRLYTVDAVVLSILRTRARDVRERVVKTSTRRKTSCWIVAGQRTRRLPLEIWPTRRSHLRQLPPPTKKRTATTRIFIRFGQSLRPIVVVTRLAIVFARLSLSERILIILSGKCCALLRWGLLTMRFFLRPGAPTMTR</sequence>
<feature type="region of interest" description="Disordered" evidence="1">
    <location>
        <begin position="1"/>
        <end position="35"/>
    </location>
</feature>
<dbReference type="AlphaFoldDB" id="A0A914WXK3"/>
<evidence type="ECO:0000313" key="3">
    <source>
        <dbReference type="WBParaSite" id="PSAMB.scaffold5220size12287.g26139.t1"/>
    </source>
</evidence>
<feature type="compositionally biased region" description="Basic residues" evidence="1">
    <location>
        <begin position="435"/>
        <end position="452"/>
    </location>
</feature>
<feature type="compositionally biased region" description="Gly residues" evidence="1">
    <location>
        <begin position="11"/>
        <end position="20"/>
    </location>
</feature>
<evidence type="ECO:0000256" key="1">
    <source>
        <dbReference type="SAM" id="MobiDB-lite"/>
    </source>
</evidence>